<evidence type="ECO:0000256" key="4">
    <source>
        <dbReference type="ARBA" id="ARBA00023163"/>
    </source>
</evidence>
<organism evidence="6 7">
    <name type="scientific">[Clostridium] ammoniilyticum</name>
    <dbReference type="NCBI Taxonomy" id="2981784"/>
    <lineage>
        <taxon>Bacteria</taxon>
        <taxon>Bacillati</taxon>
        <taxon>Bacillota</taxon>
        <taxon>Erysipelotrichia</taxon>
        <taxon>Erysipelotrichales</taxon>
        <taxon>Coprobacillaceae</taxon>
        <taxon>Faecalibacillus</taxon>
    </lineage>
</organism>
<dbReference type="Pfam" id="PF00126">
    <property type="entry name" value="HTH_1"/>
    <property type="match status" value="1"/>
</dbReference>
<dbReference type="Gene3D" id="3.40.190.290">
    <property type="match status" value="1"/>
</dbReference>
<gene>
    <name evidence="6" type="ORF">OCV55_06285</name>
</gene>
<dbReference type="Gene3D" id="1.10.10.10">
    <property type="entry name" value="Winged helix-like DNA-binding domain superfamily/Winged helix DNA-binding domain"/>
    <property type="match status" value="1"/>
</dbReference>
<protein>
    <submittedName>
        <fullName evidence="6">LysR family transcriptional regulator</fullName>
    </submittedName>
</protein>
<dbReference type="PROSITE" id="PS50931">
    <property type="entry name" value="HTH_LYSR"/>
    <property type="match status" value="1"/>
</dbReference>
<feature type="domain" description="HTH lysR-type" evidence="5">
    <location>
        <begin position="1"/>
        <end position="58"/>
    </location>
</feature>
<dbReference type="InterPro" id="IPR000847">
    <property type="entry name" value="LysR_HTH_N"/>
</dbReference>
<dbReference type="PANTHER" id="PTHR30419:SF8">
    <property type="entry name" value="NITROGEN ASSIMILATION TRANSCRIPTIONAL ACTIVATOR-RELATED"/>
    <property type="match status" value="1"/>
</dbReference>
<dbReference type="InterPro" id="IPR036388">
    <property type="entry name" value="WH-like_DNA-bd_sf"/>
</dbReference>
<keyword evidence="7" id="KW-1185">Reference proteome</keyword>
<comment type="similarity">
    <text evidence="1">Belongs to the LysR transcriptional regulatory family.</text>
</comment>
<dbReference type="InterPro" id="IPR036390">
    <property type="entry name" value="WH_DNA-bd_sf"/>
</dbReference>
<dbReference type="InterPro" id="IPR005119">
    <property type="entry name" value="LysR_subst-bd"/>
</dbReference>
<evidence type="ECO:0000256" key="2">
    <source>
        <dbReference type="ARBA" id="ARBA00023015"/>
    </source>
</evidence>
<dbReference type="InterPro" id="IPR050950">
    <property type="entry name" value="HTH-type_LysR_regulators"/>
</dbReference>
<dbReference type="SUPFAM" id="SSF46785">
    <property type="entry name" value="Winged helix' DNA-binding domain"/>
    <property type="match status" value="1"/>
</dbReference>
<reference evidence="6 7" key="1">
    <citation type="journal article" date="2021" name="ISME Commun">
        <title>Automated analysis of genomic sequences facilitates high-throughput and comprehensive description of bacteria.</title>
        <authorList>
            <person name="Hitch T.C.A."/>
        </authorList>
    </citation>
    <scope>NUCLEOTIDE SEQUENCE [LARGE SCALE GENOMIC DNA]</scope>
    <source>
        <strain evidence="6 7">H4_15</strain>
    </source>
</reference>
<name>A0ABT2STY1_9FIRM</name>
<accession>A0ABT2STY1</accession>
<dbReference type="PANTHER" id="PTHR30419">
    <property type="entry name" value="HTH-TYPE TRANSCRIPTIONAL REGULATOR YBHD"/>
    <property type="match status" value="1"/>
</dbReference>
<evidence type="ECO:0000259" key="5">
    <source>
        <dbReference type="PROSITE" id="PS50931"/>
    </source>
</evidence>
<evidence type="ECO:0000313" key="7">
    <source>
        <dbReference type="Proteomes" id="UP001208364"/>
    </source>
</evidence>
<keyword evidence="2" id="KW-0805">Transcription regulation</keyword>
<dbReference type="CDD" id="cd05466">
    <property type="entry name" value="PBP2_LTTR_substrate"/>
    <property type="match status" value="1"/>
</dbReference>
<keyword evidence="4" id="KW-0804">Transcription</keyword>
<dbReference type="EMBL" id="JAOQJR010000005">
    <property type="protein sequence ID" value="MCU6738286.1"/>
    <property type="molecule type" value="Genomic_DNA"/>
</dbReference>
<evidence type="ECO:0000313" key="6">
    <source>
        <dbReference type="EMBL" id="MCU6738286.1"/>
    </source>
</evidence>
<dbReference type="PRINTS" id="PR00039">
    <property type="entry name" value="HTHLYSR"/>
</dbReference>
<evidence type="ECO:0000256" key="3">
    <source>
        <dbReference type="ARBA" id="ARBA00023125"/>
    </source>
</evidence>
<comment type="caution">
    <text evidence="6">The sequence shown here is derived from an EMBL/GenBank/DDBJ whole genome shotgun (WGS) entry which is preliminary data.</text>
</comment>
<dbReference type="SUPFAM" id="SSF53850">
    <property type="entry name" value="Periplasmic binding protein-like II"/>
    <property type="match status" value="1"/>
</dbReference>
<dbReference type="RefSeq" id="WP_032091021.1">
    <property type="nucleotide sequence ID" value="NZ_JAOQJR010000005.1"/>
</dbReference>
<dbReference type="Proteomes" id="UP001208364">
    <property type="component" value="Unassembled WGS sequence"/>
</dbReference>
<sequence>MEIRVLKYFLTVAQEQSFSKAAKVLNVSQPALSKQIKDLEEEYQITLFNRTTRSLSLTEEGRLFKEQAKQIISLVNRTDSYLKNINKYISGDIYLGCSESEANRIVMKAISKTQQHHPDIRFHIYSGNAQYVEEQLDQGIFDLGIVTGPADLSKYDYLTLPTLDTWGVLMKKDSELAKLDTISPKDLLDKPMIISNQEMVKNGISGWLGGNQRALNVVATYNLFYNAKLMCEENVGYVLTLKHLYNESNDSPICFKPLNPPLTLRSHLVWKKYKVFPKAIEIFLEILNEEIKKSS</sequence>
<proteinExistence type="inferred from homology"/>
<dbReference type="Pfam" id="PF03466">
    <property type="entry name" value="LysR_substrate"/>
    <property type="match status" value="1"/>
</dbReference>
<evidence type="ECO:0000256" key="1">
    <source>
        <dbReference type="ARBA" id="ARBA00009437"/>
    </source>
</evidence>
<keyword evidence="3" id="KW-0238">DNA-binding</keyword>